<dbReference type="AlphaFoldDB" id="A0A6C0GDL2"/>
<accession>A0A6C0GDL2</accession>
<dbReference type="PANTHER" id="PTHR22916">
    <property type="entry name" value="GLYCOSYLTRANSFERASE"/>
    <property type="match status" value="1"/>
</dbReference>
<dbReference type="SUPFAM" id="SSF53448">
    <property type="entry name" value="Nucleotide-diphospho-sugar transferases"/>
    <property type="match status" value="1"/>
</dbReference>
<evidence type="ECO:0000259" key="1">
    <source>
        <dbReference type="Pfam" id="PF00535"/>
    </source>
</evidence>
<reference evidence="2 3" key="1">
    <citation type="submission" date="2020-01" db="EMBL/GenBank/DDBJ databases">
        <authorList>
            <person name="Kim M.K."/>
        </authorList>
    </citation>
    <scope>NUCLEOTIDE SEQUENCE [LARGE SCALE GENOMIC DNA]</scope>
    <source>
        <strain evidence="2 3">172606-1</strain>
    </source>
</reference>
<dbReference type="Pfam" id="PF00535">
    <property type="entry name" value="Glycos_transf_2"/>
    <property type="match status" value="1"/>
</dbReference>
<dbReference type="PANTHER" id="PTHR22916:SF3">
    <property type="entry name" value="UDP-GLCNAC:BETAGAL BETA-1,3-N-ACETYLGLUCOSAMINYLTRANSFERASE-LIKE PROTEIN 1"/>
    <property type="match status" value="1"/>
</dbReference>
<protein>
    <submittedName>
        <fullName evidence="2">Glycosyltransferase family 2 protein</fullName>
    </submittedName>
</protein>
<dbReference type="GO" id="GO:0016758">
    <property type="term" value="F:hexosyltransferase activity"/>
    <property type="evidence" value="ECO:0007669"/>
    <property type="project" value="UniProtKB-ARBA"/>
</dbReference>
<dbReference type="InterPro" id="IPR029044">
    <property type="entry name" value="Nucleotide-diphossugar_trans"/>
</dbReference>
<organism evidence="2 3">
    <name type="scientific">Rhodocytophaga rosea</name>
    <dbReference type="NCBI Taxonomy" id="2704465"/>
    <lineage>
        <taxon>Bacteria</taxon>
        <taxon>Pseudomonadati</taxon>
        <taxon>Bacteroidota</taxon>
        <taxon>Cytophagia</taxon>
        <taxon>Cytophagales</taxon>
        <taxon>Rhodocytophagaceae</taxon>
        <taxon>Rhodocytophaga</taxon>
    </lineage>
</organism>
<sequence>MEPEKKKYTISVALVTRNRADSLERCLRSLHQQTVQPFEIIISDDSDDEKKNETKILADKWNCKYISGPRRGLYANRNYVALVCKGTHIRTMDDDHEFPKDHFEKCYNAINNDPNSIWIIGEIYPDTKNPLLLPPPCPGQLHPRGYSSTPSDSQDCWAISCGASIYPAQIFKNQFLNVEFFKFGASYLEFGSRLHWLGYKIRQLEDTYIIHHYDKNNRSFSNRELELSSMFFAVFCHSFIYQRGLKNKLLTVAEVLKKIIFDQKIALHSLSKALHYFKLHKQHIRRSIAYNKTKN</sequence>
<dbReference type="CDD" id="cd00761">
    <property type="entry name" value="Glyco_tranf_GTA_type"/>
    <property type="match status" value="1"/>
</dbReference>
<dbReference type="EMBL" id="CP048222">
    <property type="protein sequence ID" value="QHT65770.1"/>
    <property type="molecule type" value="Genomic_DNA"/>
</dbReference>
<evidence type="ECO:0000313" key="2">
    <source>
        <dbReference type="EMBL" id="QHT65770.1"/>
    </source>
</evidence>
<dbReference type="InterPro" id="IPR001173">
    <property type="entry name" value="Glyco_trans_2-like"/>
</dbReference>
<keyword evidence="3" id="KW-1185">Reference proteome</keyword>
<gene>
    <name evidence="2" type="ORF">GXP67_03350</name>
</gene>
<dbReference type="RefSeq" id="WP_162441849.1">
    <property type="nucleotide sequence ID" value="NZ_CP048222.1"/>
</dbReference>
<keyword evidence="2" id="KW-0808">Transferase</keyword>
<proteinExistence type="predicted"/>
<evidence type="ECO:0000313" key="3">
    <source>
        <dbReference type="Proteomes" id="UP000480178"/>
    </source>
</evidence>
<dbReference type="Gene3D" id="3.90.550.10">
    <property type="entry name" value="Spore Coat Polysaccharide Biosynthesis Protein SpsA, Chain A"/>
    <property type="match status" value="1"/>
</dbReference>
<name>A0A6C0GDL2_9BACT</name>
<dbReference type="Proteomes" id="UP000480178">
    <property type="component" value="Chromosome"/>
</dbReference>
<dbReference type="KEGG" id="rhoz:GXP67_03350"/>
<feature type="domain" description="Glycosyltransferase 2-like" evidence="1">
    <location>
        <begin position="11"/>
        <end position="119"/>
    </location>
</feature>